<evidence type="ECO:0000256" key="1">
    <source>
        <dbReference type="SAM" id="SignalP"/>
    </source>
</evidence>
<evidence type="ECO:0008006" key="4">
    <source>
        <dbReference type="Google" id="ProtNLM"/>
    </source>
</evidence>
<keyword evidence="3" id="KW-1185">Reference proteome</keyword>
<keyword evidence="1" id="KW-0732">Signal</keyword>
<dbReference type="Gene3D" id="3.30.450.40">
    <property type="match status" value="1"/>
</dbReference>
<evidence type="ECO:0000313" key="2">
    <source>
        <dbReference type="EMBL" id="CAE6840063.1"/>
    </source>
</evidence>
<proteinExistence type="predicted"/>
<organism evidence="2 3">
    <name type="scientific">Paraburkholderia nemoris</name>
    <dbReference type="NCBI Taxonomy" id="2793076"/>
    <lineage>
        <taxon>Bacteria</taxon>
        <taxon>Pseudomonadati</taxon>
        <taxon>Pseudomonadota</taxon>
        <taxon>Betaproteobacteria</taxon>
        <taxon>Burkholderiales</taxon>
        <taxon>Burkholderiaceae</taxon>
        <taxon>Paraburkholderia</taxon>
    </lineage>
</organism>
<protein>
    <recommendedName>
        <fullName evidence="4">GAF domain-containing protein</fullName>
    </recommendedName>
</protein>
<sequence length="203" mass="21555">MNRRTFSSMAALGVASISVVPSSHASSAPVSSGKELSRLLAANQAVREAHTIDGAFDAWLQITRTTFPVVQATALTVRNEPGGDPRPGTVRRIYSTVPQSYPVGGWKKLGGSDWADTVLIRREVLVASGKQALAYYFPDHELLSSLGAVTLVNVPVVSCGQVLGAFAFFCDRPLTRAAVTDELILLTSLAAPLFVAPADETRS</sequence>
<dbReference type="SUPFAM" id="SSF55781">
    <property type="entry name" value="GAF domain-like"/>
    <property type="match status" value="1"/>
</dbReference>
<evidence type="ECO:0000313" key="3">
    <source>
        <dbReference type="Proteomes" id="UP000673821"/>
    </source>
</evidence>
<dbReference type="InterPro" id="IPR029016">
    <property type="entry name" value="GAF-like_dom_sf"/>
</dbReference>
<feature type="chain" id="PRO_5046765204" description="GAF domain-containing protein" evidence="1">
    <location>
        <begin position="26"/>
        <end position="203"/>
    </location>
</feature>
<feature type="signal peptide" evidence="1">
    <location>
        <begin position="1"/>
        <end position="25"/>
    </location>
</feature>
<dbReference type="Proteomes" id="UP000673821">
    <property type="component" value="Unassembled WGS sequence"/>
</dbReference>
<dbReference type="EMBL" id="CAJNBH010000029">
    <property type="protein sequence ID" value="CAE6840063.1"/>
    <property type="molecule type" value="Genomic_DNA"/>
</dbReference>
<accession>A0ABM8SXT6</accession>
<gene>
    <name evidence="2" type="ORF">R69776_07001</name>
</gene>
<comment type="caution">
    <text evidence="2">The sequence shown here is derived from an EMBL/GenBank/DDBJ whole genome shotgun (WGS) entry which is preliminary data.</text>
</comment>
<name>A0ABM8SXT6_9BURK</name>
<dbReference type="RefSeq" id="WP_200660770.1">
    <property type="nucleotide sequence ID" value="NZ_CAJNBH010000029.1"/>
</dbReference>
<reference evidence="2 3" key="1">
    <citation type="submission" date="2021-02" db="EMBL/GenBank/DDBJ databases">
        <authorList>
            <person name="Vanwijnsberghe S."/>
        </authorList>
    </citation>
    <scope>NUCLEOTIDE SEQUENCE [LARGE SCALE GENOMIC DNA]</scope>
    <source>
        <strain evidence="2 3">R-69776</strain>
    </source>
</reference>